<reference evidence="3" key="1">
    <citation type="submission" date="2025-08" db="UniProtKB">
        <authorList>
            <consortium name="RefSeq"/>
        </authorList>
    </citation>
    <scope>IDENTIFICATION</scope>
    <source>
        <tissue evidence="3">Whole Larva</tissue>
    </source>
</reference>
<dbReference type="RefSeq" id="XP_017784585.1">
    <property type="nucleotide sequence ID" value="XM_017929096.1"/>
</dbReference>
<name>A0ABM1NCN5_NICVS</name>
<evidence type="ECO:0000313" key="3">
    <source>
        <dbReference type="RefSeq" id="XP_017784585.1"/>
    </source>
</evidence>
<accession>A0ABM1NCN5</accession>
<dbReference type="PANTHER" id="PTHR22028:SF5">
    <property type="entry name" value="COILED-COIL DOMAIN-CONTAINING PROTEIN 191"/>
    <property type="match status" value="1"/>
</dbReference>
<dbReference type="PANTHER" id="PTHR22028">
    <property type="entry name" value="SFI1 SPINDLE BODY DOMAIN-CONTAINING PROTEIN-RELATED"/>
    <property type="match status" value="1"/>
</dbReference>
<evidence type="ECO:0000313" key="2">
    <source>
        <dbReference type="Proteomes" id="UP000695000"/>
    </source>
</evidence>
<sequence>MVTKANNLTNNICMKKNRYGTKMAETKRLTLEEPFEKIVNSTLRDLYEDVKHLAPPNIEEHTVSEFIPTQSEDLAMYGIQLMNRKQLLIEMNEINVEMTVKHIKRDEILRKCFQKWRGKTREKKKPIENFDEKLDKFIENLKCKEEKVKKVNVENVKAPQILKNRYVAQKYMIMEQKAKLLEQEKVIEELKYGKMCESLQKSIKESKDELQEFYTNMKKTTKTKLGTICKTVEEVIEIQADLAPKLVREMERRAQERALKRKLILEKKRIMDEEKKRIAQEAVERKRVQDEEEKKAALEAIKLKRLKEIEANKLRALNKQRYLEGCSKANKYYRKKLLKRGLKAFKIIIILRDTAESMAEEYYSNKLTKNALICWHRNVEIEKNEKICKADNFYKTLLLKKGFSMLSANCHLSKLNLQVAEDYYSYNLMLRVFKLLKIATMNESYYQYRQSLRAMNHYENRILVQYFYQWKTLKAVLQLERAKEEKKKKWRQKVLEILPDYRPQINDF</sequence>
<evidence type="ECO:0000256" key="1">
    <source>
        <dbReference type="SAM" id="Coils"/>
    </source>
</evidence>
<keyword evidence="1" id="KW-0175">Coiled coil</keyword>
<dbReference type="GeneID" id="108568160"/>
<proteinExistence type="predicted"/>
<dbReference type="InterPro" id="IPR052270">
    <property type="entry name" value="CACF_protein"/>
</dbReference>
<gene>
    <name evidence="3" type="primary">LOC108568160</name>
</gene>
<feature type="coiled-coil region" evidence="1">
    <location>
        <begin position="127"/>
        <end position="154"/>
    </location>
</feature>
<protein>
    <submittedName>
        <fullName evidence="3">Coiled-coil domain-containing protein 191 isoform X1</fullName>
    </submittedName>
</protein>
<organism evidence="2 3">
    <name type="scientific">Nicrophorus vespilloides</name>
    <name type="common">Boreal carrion beetle</name>
    <dbReference type="NCBI Taxonomy" id="110193"/>
    <lineage>
        <taxon>Eukaryota</taxon>
        <taxon>Metazoa</taxon>
        <taxon>Ecdysozoa</taxon>
        <taxon>Arthropoda</taxon>
        <taxon>Hexapoda</taxon>
        <taxon>Insecta</taxon>
        <taxon>Pterygota</taxon>
        <taxon>Neoptera</taxon>
        <taxon>Endopterygota</taxon>
        <taxon>Coleoptera</taxon>
        <taxon>Polyphaga</taxon>
        <taxon>Staphyliniformia</taxon>
        <taxon>Silphidae</taxon>
        <taxon>Nicrophorinae</taxon>
        <taxon>Nicrophorus</taxon>
    </lineage>
</organism>
<dbReference type="Proteomes" id="UP000695000">
    <property type="component" value="Unplaced"/>
</dbReference>
<keyword evidence="2" id="KW-1185">Reference proteome</keyword>